<dbReference type="NCBIfam" id="NF001099">
    <property type="entry name" value="PRK00132.1"/>
    <property type="match status" value="1"/>
</dbReference>
<dbReference type="RefSeq" id="WP_046310223.1">
    <property type="nucleotide sequence ID" value="NZ_CBCSCY010000004.1"/>
</dbReference>
<dbReference type="PANTHER" id="PTHR21569">
    <property type="entry name" value="RIBOSOMAL PROTEIN S9"/>
    <property type="match status" value="1"/>
</dbReference>
<evidence type="ECO:0000313" key="8">
    <source>
        <dbReference type="Proteomes" id="UP000033109"/>
    </source>
</evidence>
<dbReference type="InterPro" id="IPR020568">
    <property type="entry name" value="Ribosomal_Su5_D2-typ_SF"/>
</dbReference>
<sequence length="128" mass="14365">MEVINTSGRRKTSVARIYMTAGQGNITINGRDIKDYFPSEVLQTIVNQPFRTLEAVGKYDVKANLRGGGVSGQAEALRLAISKALVVENAETKTALKKEGFITRDPRMVERKKFGKRKARRSFQFSKR</sequence>
<keyword evidence="8" id="KW-1185">Reference proteome</keyword>
<dbReference type="InterPro" id="IPR014721">
    <property type="entry name" value="Ribsml_uS5_D2-typ_fold_subgr"/>
</dbReference>
<dbReference type="PANTHER" id="PTHR21569:SF1">
    <property type="entry name" value="SMALL RIBOSOMAL SUBUNIT PROTEIN US9M"/>
    <property type="match status" value="1"/>
</dbReference>
<dbReference type="HOGENOM" id="CLU_046483_2_1_10"/>
<dbReference type="GO" id="GO:0003723">
    <property type="term" value="F:RNA binding"/>
    <property type="evidence" value="ECO:0007669"/>
    <property type="project" value="TreeGrafter"/>
</dbReference>
<dbReference type="HAMAP" id="MF_00532_B">
    <property type="entry name" value="Ribosomal_uS9_B"/>
    <property type="match status" value="1"/>
</dbReference>
<evidence type="ECO:0000256" key="6">
    <source>
        <dbReference type="RuleBase" id="RU003815"/>
    </source>
</evidence>
<evidence type="ECO:0000256" key="5">
    <source>
        <dbReference type="HAMAP-Rule" id="MF_00532"/>
    </source>
</evidence>
<evidence type="ECO:0000256" key="2">
    <source>
        <dbReference type="ARBA" id="ARBA00022980"/>
    </source>
</evidence>
<proteinExistence type="inferred from homology"/>
<keyword evidence="2 5" id="KW-0689">Ribosomal protein</keyword>
<name>A0A0E3ZEV6_9BACT</name>
<dbReference type="Proteomes" id="UP000033109">
    <property type="component" value="Chromosome"/>
</dbReference>
<evidence type="ECO:0000256" key="4">
    <source>
        <dbReference type="ARBA" id="ARBA00035259"/>
    </source>
</evidence>
<dbReference type="KEGG" id="pko:PKOR_08770"/>
<dbReference type="Gene3D" id="3.30.230.10">
    <property type="match status" value="1"/>
</dbReference>
<dbReference type="EMBL" id="CP009621">
    <property type="protein sequence ID" value="AKD03203.1"/>
    <property type="molecule type" value="Genomic_DNA"/>
</dbReference>
<dbReference type="FunFam" id="3.30.230.10:FF:000001">
    <property type="entry name" value="30S ribosomal protein S9"/>
    <property type="match status" value="1"/>
</dbReference>
<accession>A0A0E3ZEV6</accession>
<organism evidence="7 8">
    <name type="scientific">Pontibacter korlensis</name>
    <dbReference type="NCBI Taxonomy" id="400092"/>
    <lineage>
        <taxon>Bacteria</taxon>
        <taxon>Pseudomonadati</taxon>
        <taxon>Bacteroidota</taxon>
        <taxon>Cytophagia</taxon>
        <taxon>Cytophagales</taxon>
        <taxon>Hymenobacteraceae</taxon>
        <taxon>Pontibacter</taxon>
    </lineage>
</organism>
<dbReference type="GO" id="GO:0022627">
    <property type="term" value="C:cytosolic small ribosomal subunit"/>
    <property type="evidence" value="ECO:0007669"/>
    <property type="project" value="TreeGrafter"/>
</dbReference>
<comment type="similarity">
    <text evidence="1 5 6">Belongs to the universal ribosomal protein uS9 family.</text>
</comment>
<dbReference type="Pfam" id="PF00380">
    <property type="entry name" value="Ribosomal_S9"/>
    <property type="match status" value="1"/>
</dbReference>
<gene>
    <name evidence="5" type="primary">rpsI</name>
    <name evidence="7" type="ORF">PKOR_08770</name>
</gene>
<dbReference type="STRING" id="400092.PKOR_08770"/>
<dbReference type="GO" id="GO:0006412">
    <property type="term" value="P:translation"/>
    <property type="evidence" value="ECO:0007669"/>
    <property type="project" value="UniProtKB-UniRule"/>
</dbReference>
<dbReference type="InterPro" id="IPR000754">
    <property type="entry name" value="Ribosomal_uS9"/>
</dbReference>
<evidence type="ECO:0000256" key="1">
    <source>
        <dbReference type="ARBA" id="ARBA00005251"/>
    </source>
</evidence>
<dbReference type="PATRIC" id="fig|400092.3.peg.1926"/>
<dbReference type="SUPFAM" id="SSF54211">
    <property type="entry name" value="Ribosomal protein S5 domain 2-like"/>
    <property type="match status" value="1"/>
</dbReference>
<dbReference type="OrthoDB" id="9803965at2"/>
<evidence type="ECO:0000256" key="3">
    <source>
        <dbReference type="ARBA" id="ARBA00023274"/>
    </source>
</evidence>
<dbReference type="PROSITE" id="PS00360">
    <property type="entry name" value="RIBOSOMAL_S9"/>
    <property type="match status" value="1"/>
</dbReference>
<dbReference type="AlphaFoldDB" id="A0A0E3ZEV6"/>
<dbReference type="InterPro" id="IPR023035">
    <property type="entry name" value="Ribosomal_uS9_bac/plastid"/>
</dbReference>
<dbReference type="GO" id="GO:0003735">
    <property type="term" value="F:structural constituent of ribosome"/>
    <property type="evidence" value="ECO:0007669"/>
    <property type="project" value="InterPro"/>
</dbReference>
<dbReference type="InterPro" id="IPR020574">
    <property type="entry name" value="Ribosomal_uS9_CS"/>
</dbReference>
<reference evidence="7 8" key="1">
    <citation type="journal article" date="2015" name="Sci. Rep.">
        <title>Unraveling adaptation of Pontibacter korlensis to radiation and infertility in desert through complete genome and comparative transcriptomic analysis.</title>
        <authorList>
            <person name="Dai J."/>
            <person name="Dai W."/>
            <person name="Qiu C."/>
            <person name="Yang Z."/>
            <person name="Zhang Y."/>
            <person name="Zhou M."/>
            <person name="Zhang L."/>
            <person name="Fang C."/>
            <person name="Gao Q."/>
            <person name="Yang Q."/>
            <person name="Li X."/>
            <person name="Wang Z."/>
            <person name="Wang Z."/>
            <person name="Jia Z."/>
            <person name="Chen X."/>
        </authorList>
    </citation>
    <scope>NUCLEOTIDE SEQUENCE [LARGE SCALE GENOMIC DNA]</scope>
    <source>
        <strain evidence="7 8">X14-1T</strain>
    </source>
</reference>
<keyword evidence="3 5" id="KW-0687">Ribonucleoprotein</keyword>
<protein>
    <recommendedName>
        <fullName evidence="4 5">Small ribosomal subunit protein uS9</fullName>
    </recommendedName>
</protein>
<evidence type="ECO:0000313" key="7">
    <source>
        <dbReference type="EMBL" id="AKD03203.1"/>
    </source>
</evidence>